<keyword evidence="2" id="KW-0614">Plasmid</keyword>
<gene>
    <name evidence="2" type="ORF">PA27867_3976</name>
</gene>
<dbReference type="Pfam" id="PF00480">
    <property type="entry name" value="ROK"/>
    <property type="match status" value="1"/>
</dbReference>
<dbReference type="PANTHER" id="PTHR18964:SF173">
    <property type="entry name" value="GLUCOKINASE"/>
    <property type="match status" value="1"/>
</dbReference>
<protein>
    <submittedName>
        <fullName evidence="2">ROK family transcriptional regulator</fullName>
    </submittedName>
</protein>
<accession>A0A1B1BQH1</accession>
<organism evidence="2 3">
    <name type="scientific">Cryobacterium arcticum</name>
    <dbReference type="NCBI Taxonomy" id="670052"/>
    <lineage>
        <taxon>Bacteria</taxon>
        <taxon>Bacillati</taxon>
        <taxon>Actinomycetota</taxon>
        <taxon>Actinomycetes</taxon>
        <taxon>Micrococcales</taxon>
        <taxon>Microbacteriaceae</taxon>
        <taxon>Cryobacterium</taxon>
    </lineage>
</organism>
<dbReference type="AlphaFoldDB" id="A0A1B1BQH1"/>
<dbReference type="Proteomes" id="UP000092582">
    <property type="component" value="Plasmid pP27867_2"/>
</dbReference>
<dbReference type="PATRIC" id="fig|670052.7.peg.4086"/>
<dbReference type="Gene3D" id="1.10.10.10">
    <property type="entry name" value="Winged helix-like DNA-binding domain superfamily/Winged helix DNA-binding domain"/>
    <property type="match status" value="1"/>
</dbReference>
<dbReference type="InterPro" id="IPR036388">
    <property type="entry name" value="WH-like_DNA-bd_sf"/>
</dbReference>
<comment type="similarity">
    <text evidence="1">Belongs to the ROK (NagC/XylR) family.</text>
</comment>
<evidence type="ECO:0000313" key="3">
    <source>
        <dbReference type="Proteomes" id="UP000092582"/>
    </source>
</evidence>
<geneLocation type="plasmid" evidence="3">
    <name>pp27867_2</name>
</geneLocation>
<dbReference type="InterPro" id="IPR043129">
    <property type="entry name" value="ATPase_NBD"/>
</dbReference>
<sequence>METGLSRSTIGSRVDALIELGIVQPVKDAVSTGGRPSARVAINPRARVVGAADLGATHATMAIADLSGRILAEKTERLEISRGPIAALDCLTHTLTDLLESAGRSPSELVAIGVGLPGPVAHETGKPSNPPIMPGWNGFDVPAEIRKTFQVPVLVDNDVNIMALGERAVRTDASDNMIFIKAATGIGSGIIGGGKLQRGAQGAAGDIGHIAVSRAAGIACRCGNIGCLEAIAGAPAIASAIRTKGVEADSTEDIVALVQAGNLTAIGAVRQAGRDIGEVLNMCVSIINPSVIVIGGLLAQTGEHLLAGIREVVYSRSMPLATQNLTIVQSKTGGEAGVVGASIMAIEYALSAEQLESALTS</sequence>
<dbReference type="SUPFAM" id="SSF53067">
    <property type="entry name" value="Actin-like ATPase domain"/>
    <property type="match status" value="1"/>
</dbReference>
<name>A0A1B1BQH1_9MICO</name>
<dbReference type="Gene3D" id="3.30.420.40">
    <property type="match status" value="2"/>
</dbReference>
<evidence type="ECO:0000256" key="1">
    <source>
        <dbReference type="ARBA" id="ARBA00006479"/>
    </source>
</evidence>
<evidence type="ECO:0000313" key="2">
    <source>
        <dbReference type="EMBL" id="ANP74882.1"/>
    </source>
</evidence>
<dbReference type="KEGG" id="cart:PA27867_3976"/>
<keyword evidence="3" id="KW-1185">Reference proteome</keyword>
<reference evidence="2 3" key="1">
    <citation type="submission" date="2016-06" db="EMBL/GenBank/DDBJ databases">
        <title>Genome sequencing of Cryobacterium arcticum PAMC 27867.</title>
        <authorList>
            <person name="Lee J."/>
            <person name="Kim O.-S."/>
        </authorList>
    </citation>
    <scope>NUCLEOTIDE SEQUENCE [LARGE SCALE GENOMIC DNA]</scope>
    <source>
        <strain evidence="2 3">PAMC 27867</strain>
        <plasmid evidence="3">pp27867_2</plasmid>
    </source>
</reference>
<dbReference type="EMBL" id="CP016284">
    <property type="protein sequence ID" value="ANP74882.1"/>
    <property type="molecule type" value="Genomic_DNA"/>
</dbReference>
<proteinExistence type="inferred from homology"/>
<dbReference type="PANTHER" id="PTHR18964">
    <property type="entry name" value="ROK (REPRESSOR, ORF, KINASE) FAMILY"/>
    <property type="match status" value="1"/>
</dbReference>
<dbReference type="InterPro" id="IPR000600">
    <property type="entry name" value="ROK"/>
</dbReference>